<dbReference type="Pfam" id="PF00512">
    <property type="entry name" value="HisKA"/>
    <property type="match status" value="1"/>
</dbReference>
<dbReference type="Pfam" id="PF02518">
    <property type="entry name" value="HATPase_c"/>
    <property type="match status" value="1"/>
</dbReference>
<evidence type="ECO:0000256" key="6">
    <source>
        <dbReference type="ARBA" id="ARBA00022777"/>
    </source>
</evidence>
<keyword evidence="8 9" id="KW-0472">Membrane</keyword>
<evidence type="ECO:0000256" key="9">
    <source>
        <dbReference type="SAM" id="Phobius"/>
    </source>
</evidence>
<dbReference type="InterPro" id="IPR036097">
    <property type="entry name" value="HisK_dim/P_sf"/>
</dbReference>
<keyword evidence="6" id="KW-0418">Kinase</keyword>
<dbReference type="GO" id="GO:0005524">
    <property type="term" value="F:ATP binding"/>
    <property type="evidence" value="ECO:0007669"/>
    <property type="project" value="UniProtKB-KW"/>
</dbReference>
<dbReference type="Gene3D" id="3.30.450.20">
    <property type="entry name" value="PAS domain"/>
    <property type="match status" value="1"/>
</dbReference>
<evidence type="ECO:0000256" key="7">
    <source>
        <dbReference type="ARBA" id="ARBA00023012"/>
    </source>
</evidence>
<comment type="catalytic activity">
    <reaction evidence="1">
        <text>ATP + protein L-histidine = ADP + protein N-phospho-L-histidine.</text>
        <dbReference type="EC" id="2.7.13.3"/>
    </reaction>
</comment>
<dbReference type="PROSITE" id="PS50885">
    <property type="entry name" value="HAMP"/>
    <property type="match status" value="1"/>
</dbReference>
<dbReference type="SUPFAM" id="SSF55874">
    <property type="entry name" value="ATPase domain of HSP90 chaperone/DNA topoisomerase II/histidine kinase"/>
    <property type="match status" value="1"/>
</dbReference>
<evidence type="ECO:0000256" key="3">
    <source>
        <dbReference type="ARBA" id="ARBA00012438"/>
    </source>
</evidence>
<dbReference type="PROSITE" id="PS50109">
    <property type="entry name" value="HIS_KIN"/>
    <property type="match status" value="1"/>
</dbReference>
<dbReference type="Gene3D" id="6.10.340.10">
    <property type="match status" value="1"/>
</dbReference>
<dbReference type="InterPro" id="IPR005467">
    <property type="entry name" value="His_kinase_dom"/>
</dbReference>
<dbReference type="SUPFAM" id="SSF47384">
    <property type="entry name" value="Homodimeric domain of signal transducing histidine kinase"/>
    <property type="match status" value="1"/>
</dbReference>
<feature type="domain" description="HAMP" evidence="12">
    <location>
        <begin position="189"/>
        <end position="241"/>
    </location>
</feature>
<accession>A0ABN0XCD8</accession>
<feature type="domain" description="PAS" evidence="11">
    <location>
        <begin position="246"/>
        <end position="282"/>
    </location>
</feature>
<gene>
    <name evidence="13" type="ORF">GCM10008932_10840</name>
</gene>
<dbReference type="SMART" id="SM00387">
    <property type="entry name" value="HATPase_c"/>
    <property type="match status" value="1"/>
</dbReference>
<keyword evidence="5" id="KW-0808">Transferase</keyword>
<dbReference type="NCBIfam" id="NF046044">
    <property type="entry name" value="PnpS"/>
    <property type="match status" value="1"/>
</dbReference>
<comment type="caution">
    <text evidence="13">The sequence shown here is derived from an EMBL/GenBank/DDBJ whole genome shotgun (WGS) entry which is preliminary data.</text>
</comment>
<dbReference type="SUPFAM" id="SSF55785">
    <property type="entry name" value="PYP-like sensor domain (PAS domain)"/>
    <property type="match status" value="1"/>
</dbReference>
<evidence type="ECO:0000256" key="2">
    <source>
        <dbReference type="ARBA" id="ARBA00004370"/>
    </source>
</evidence>
<evidence type="ECO:0000256" key="5">
    <source>
        <dbReference type="ARBA" id="ARBA00022679"/>
    </source>
</evidence>
<feature type="domain" description="Histidine kinase" evidence="10">
    <location>
        <begin position="370"/>
        <end position="587"/>
    </location>
</feature>
<dbReference type="EMBL" id="BAAACW010000065">
    <property type="protein sequence ID" value="GAA0360099.1"/>
    <property type="molecule type" value="Genomic_DNA"/>
</dbReference>
<reference evidence="13 14" key="1">
    <citation type="journal article" date="2019" name="Int. J. Syst. Evol. Microbiol.">
        <title>The Global Catalogue of Microorganisms (GCM) 10K type strain sequencing project: providing services to taxonomists for standard genome sequencing and annotation.</title>
        <authorList>
            <consortium name="The Broad Institute Genomics Platform"/>
            <consortium name="The Broad Institute Genome Sequencing Center for Infectious Disease"/>
            <person name="Wu L."/>
            <person name="Ma J."/>
        </authorList>
    </citation>
    <scope>NUCLEOTIDE SEQUENCE [LARGE SCALE GENOMIC DNA]</scope>
    <source>
        <strain evidence="13 14">JCM 12662</strain>
    </source>
</reference>
<evidence type="ECO:0000259" key="12">
    <source>
        <dbReference type="PROSITE" id="PS50885"/>
    </source>
</evidence>
<keyword evidence="4" id="KW-0597">Phosphoprotein</keyword>
<dbReference type="NCBIfam" id="TIGR00229">
    <property type="entry name" value="sensory_box"/>
    <property type="match status" value="1"/>
</dbReference>
<dbReference type="CDD" id="cd00082">
    <property type="entry name" value="HisKA"/>
    <property type="match status" value="1"/>
</dbReference>
<organism evidence="13 14">
    <name type="scientific">Alkalibacterium iburiense</name>
    <dbReference type="NCBI Taxonomy" id="290589"/>
    <lineage>
        <taxon>Bacteria</taxon>
        <taxon>Bacillati</taxon>
        <taxon>Bacillota</taxon>
        <taxon>Bacilli</taxon>
        <taxon>Lactobacillales</taxon>
        <taxon>Carnobacteriaceae</taxon>
        <taxon>Alkalibacterium</taxon>
    </lineage>
</organism>
<dbReference type="CDD" id="cd00075">
    <property type="entry name" value="HATPase"/>
    <property type="match status" value="1"/>
</dbReference>
<dbReference type="InterPro" id="IPR003660">
    <property type="entry name" value="HAMP_dom"/>
</dbReference>
<evidence type="ECO:0000256" key="1">
    <source>
        <dbReference type="ARBA" id="ARBA00000085"/>
    </source>
</evidence>
<protein>
    <recommendedName>
        <fullName evidence="3">histidine kinase</fullName>
        <ecNumber evidence="3">2.7.13.3</ecNumber>
    </recommendedName>
</protein>
<evidence type="ECO:0000313" key="14">
    <source>
        <dbReference type="Proteomes" id="UP001501166"/>
    </source>
</evidence>
<dbReference type="RefSeq" id="WP_343754599.1">
    <property type="nucleotide sequence ID" value="NZ_BAAACW010000065.1"/>
</dbReference>
<dbReference type="Proteomes" id="UP001501166">
    <property type="component" value="Unassembled WGS sequence"/>
</dbReference>
<dbReference type="PROSITE" id="PS50112">
    <property type="entry name" value="PAS"/>
    <property type="match status" value="1"/>
</dbReference>
<dbReference type="SMART" id="SM00304">
    <property type="entry name" value="HAMP"/>
    <property type="match status" value="1"/>
</dbReference>
<dbReference type="CDD" id="cd06225">
    <property type="entry name" value="HAMP"/>
    <property type="match status" value="1"/>
</dbReference>
<dbReference type="InterPro" id="IPR050351">
    <property type="entry name" value="BphY/WalK/GraS-like"/>
</dbReference>
<comment type="subcellular location">
    <subcellularLocation>
        <location evidence="2">Membrane</location>
    </subcellularLocation>
</comment>
<dbReference type="SMART" id="SM00388">
    <property type="entry name" value="HisKA"/>
    <property type="match status" value="1"/>
</dbReference>
<proteinExistence type="predicted"/>
<dbReference type="PANTHER" id="PTHR45453:SF1">
    <property type="entry name" value="PHOSPHATE REGULON SENSOR PROTEIN PHOR"/>
    <property type="match status" value="1"/>
</dbReference>
<evidence type="ECO:0000259" key="10">
    <source>
        <dbReference type="PROSITE" id="PS50109"/>
    </source>
</evidence>
<dbReference type="InterPro" id="IPR004358">
    <property type="entry name" value="Sig_transdc_His_kin-like_C"/>
</dbReference>
<keyword evidence="13" id="KW-0547">Nucleotide-binding</keyword>
<dbReference type="InterPro" id="IPR003661">
    <property type="entry name" value="HisK_dim/P_dom"/>
</dbReference>
<dbReference type="Pfam" id="PF00672">
    <property type="entry name" value="HAMP"/>
    <property type="match status" value="1"/>
</dbReference>
<dbReference type="CDD" id="cd00130">
    <property type="entry name" value="PAS"/>
    <property type="match status" value="1"/>
</dbReference>
<keyword evidence="9" id="KW-0812">Transmembrane</keyword>
<feature type="transmembrane region" description="Helical" evidence="9">
    <location>
        <begin position="166"/>
        <end position="187"/>
    </location>
</feature>
<evidence type="ECO:0000256" key="4">
    <source>
        <dbReference type="ARBA" id="ARBA00022553"/>
    </source>
</evidence>
<evidence type="ECO:0000313" key="13">
    <source>
        <dbReference type="EMBL" id="GAA0360099.1"/>
    </source>
</evidence>
<dbReference type="InterPro" id="IPR003594">
    <property type="entry name" value="HATPase_dom"/>
</dbReference>
<evidence type="ECO:0000259" key="11">
    <source>
        <dbReference type="PROSITE" id="PS50112"/>
    </source>
</evidence>
<dbReference type="Gene3D" id="3.30.565.10">
    <property type="entry name" value="Histidine kinase-like ATPase, C-terminal domain"/>
    <property type="match status" value="1"/>
</dbReference>
<dbReference type="PANTHER" id="PTHR45453">
    <property type="entry name" value="PHOSPHATE REGULON SENSOR PROTEIN PHOR"/>
    <property type="match status" value="1"/>
</dbReference>
<dbReference type="EC" id="2.7.13.3" evidence="3"/>
<dbReference type="PRINTS" id="PR00344">
    <property type="entry name" value="BCTRLSENSOR"/>
</dbReference>
<keyword evidence="14" id="KW-1185">Reference proteome</keyword>
<keyword evidence="9" id="KW-1133">Transmembrane helix</keyword>
<dbReference type="InterPro" id="IPR036890">
    <property type="entry name" value="HATPase_C_sf"/>
</dbReference>
<dbReference type="InterPro" id="IPR000014">
    <property type="entry name" value="PAS"/>
</dbReference>
<dbReference type="InterPro" id="IPR035965">
    <property type="entry name" value="PAS-like_dom_sf"/>
</dbReference>
<evidence type="ECO:0000256" key="8">
    <source>
        <dbReference type="ARBA" id="ARBA00023136"/>
    </source>
</evidence>
<sequence>MKQLRIKILSLLSLFLILFTLLFLFLISSILESQTLEQQGEDLQAQLLTLSSQLDERVDEPDDLIDSLSDTAEIISERITLVSLTGEVLYDSHADASTLENHIDRPEIQQVISGEQVGVYDRESESTGEVLYYTATYLEDSNGEELGFIRLSKSIEEMVGVTNQTMLALAAFMGIAIIVSLLFTQYWTKQITQPLGHIKQVAEKLSLKDYTAKYKGNSYKEIDELGRTINELATSLDYQVQEIEENETQLRELINHLVIGVMVVDNERKIDMVNPAMNEILGENLYGNIGRTYNEGIYSAGLVELIEKAFKKKKLQNKEVTLYFPEERIIDVNVVPIFGQTDLPINYIVLLYDITEIRRLEKVRTDFVANVSHELRTPITAVKGFAETLLDGALEDEEVLVEFLTIIYNESSRLDTMVQDILQLSKLEQRKITSAAERVRVTEVIEEIKTILLQKIELRKIQFKVKEPEPLEIEIDRDQLKQVLLNLIANAVSYTHDGGEVTVYVRQIGHEAVISVKDNGVGIPKDQQSRIFERFYRVDKARSRNVGGTGLGLSIVKWILENNNGRITLKSEVKKGSDFTVWLPFKQINNTNGD</sequence>
<dbReference type="Pfam" id="PF13188">
    <property type="entry name" value="PAS_8"/>
    <property type="match status" value="1"/>
</dbReference>
<keyword evidence="7" id="KW-0902">Two-component regulatory system</keyword>
<dbReference type="Gene3D" id="1.10.287.130">
    <property type="match status" value="1"/>
</dbReference>
<name>A0ABN0XCD8_9LACT</name>
<keyword evidence="13" id="KW-0067">ATP-binding</keyword>